<evidence type="ECO:0000313" key="4">
    <source>
        <dbReference type="EMBL" id="CAF1214971.1"/>
    </source>
</evidence>
<dbReference type="Gene3D" id="3.90.180.10">
    <property type="entry name" value="Medium-chain alcohol dehydrogenases, catalytic domain"/>
    <property type="match status" value="2"/>
</dbReference>
<dbReference type="Proteomes" id="UP000663828">
    <property type="component" value="Unassembled WGS sequence"/>
</dbReference>
<dbReference type="EMBL" id="CAJNOJ010000157">
    <property type="protein sequence ID" value="CAF1214971.1"/>
    <property type="molecule type" value="Genomic_DNA"/>
</dbReference>
<comment type="caution">
    <text evidence="4">The sequence shown here is derived from an EMBL/GenBank/DDBJ whole genome shotgun (WGS) entry which is preliminary data.</text>
</comment>
<evidence type="ECO:0000256" key="1">
    <source>
        <dbReference type="ARBA" id="ARBA00001947"/>
    </source>
</evidence>
<accession>A0A814X6B7</accession>
<proteinExistence type="predicted"/>
<reference evidence="4" key="1">
    <citation type="submission" date="2021-02" db="EMBL/GenBank/DDBJ databases">
        <authorList>
            <person name="Nowell W R."/>
        </authorList>
    </citation>
    <scope>NUCLEOTIDE SEQUENCE</scope>
</reference>
<organism evidence="4 7">
    <name type="scientific">Adineta ricciae</name>
    <name type="common">Rotifer</name>
    <dbReference type="NCBI Taxonomy" id="249248"/>
    <lineage>
        <taxon>Eukaryota</taxon>
        <taxon>Metazoa</taxon>
        <taxon>Spiralia</taxon>
        <taxon>Gnathifera</taxon>
        <taxon>Rotifera</taxon>
        <taxon>Eurotatoria</taxon>
        <taxon>Bdelloidea</taxon>
        <taxon>Adinetida</taxon>
        <taxon>Adinetidae</taxon>
        <taxon>Adineta</taxon>
    </lineage>
</organism>
<dbReference type="PANTHER" id="PTHR42813:SF1">
    <property type="entry name" value="DEHYDROGENASE, PUTATIVE (AFU_ORTHOLOGUE AFUA_5G03930)-RELATED"/>
    <property type="match status" value="1"/>
</dbReference>
<dbReference type="AlphaFoldDB" id="A0A814X6B7"/>
<dbReference type="Gene3D" id="3.40.50.720">
    <property type="entry name" value="NAD(P)-binding Rossmann-like Domain"/>
    <property type="match status" value="1"/>
</dbReference>
<comment type="cofactor">
    <cofactor evidence="1">
        <name>Zn(2+)</name>
        <dbReference type="ChEBI" id="CHEBI:29105"/>
    </cofactor>
</comment>
<dbReference type="InterPro" id="IPR011032">
    <property type="entry name" value="GroES-like_sf"/>
</dbReference>
<dbReference type="InterPro" id="IPR036291">
    <property type="entry name" value="NAD(P)-bd_dom_sf"/>
</dbReference>
<dbReference type="SUPFAM" id="SSF51735">
    <property type="entry name" value="NAD(P)-binding Rossmann-fold domains"/>
    <property type="match status" value="1"/>
</dbReference>
<sequence length="200" mass="22336">MMPDPHDILLKITRQQLFAGSDLHLYSNEMLDMHDGDILGHEFMKIIGQTGEQVKKFKLLEMVPGGVDCSLEAAAGTIAIIGVYNNVVNHFPIGLMMEKHLTVVGGQFYAQKHWETCLDQIRSGEFDPTFVISHRLTLSQVPDYYKGRSFRRLDPLKSESVPVQLFSIPAGIAQEISDQFLTVSSSKFAGNGREMTGTYV</sequence>
<evidence type="ECO:0000256" key="2">
    <source>
        <dbReference type="ARBA" id="ARBA00022723"/>
    </source>
</evidence>
<keyword evidence="3" id="KW-0862">Zinc</keyword>
<evidence type="ECO:0000313" key="5">
    <source>
        <dbReference type="EMBL" id="CAF1370440.1"/>
    </source>
</evidence>
<dbReference type="OrthoDB" id="3941538at2759"/>
<dbReference type="SUPFAM" id="SSF50129">
    <property type="entry name" value="GroES-like"/>
    <property type="match status" value="1"/>
</dbReference>
<name>A0A814X6B7_ADIRI</name>
<dbReference type="GO" id="GO:0046872">
    <property type="term" value="F:metal ion binding"/>
    <property type="evidence" value="ECO:0007669"/>
    <property type="project" value="UniProtKB-KW"/>
</dbReference>
<keyword evidence="2" id="KW-0479">Metal-binding</keyword>
<keyword evidence="6" id="KW-1185">Reference proteome</keyword>
<evidence type="ECO:0000313" key="7">
    <source>
        <dbReference type="Proteomes" id="UP000663852"/>
    </source>
</evidence>
<gene>
    <name evidence="4" type="ORF">EDS130_LOCUS26092</name>
    <name evidence="5" type="ORF">XAT740_LOCUS32508</name>
</gene>
<protein>
    <submittedName>
        <fullName evidence="4">Uncharacterized protein</fullName>
    </submittedName>
</protein>
<evidence type="ECO:0000256" key="3">
    <source>
        <dbReference type="ARBA" id="ARBA00022833"/>
    </source>
</evidence>
<dbReference type="EMBL" id="CAJNOR010003038">
    <property type="protein sequence ID" value="CAF1370440.1"/>
    <property type="molecule type" value="Genomic_DNA"/>
</dbReference>
<dbReference type="PANTHER" id="PTHR42813">
    <property type="entry name" value="ZINC-TYPE ALCOHOL DEHYDROGENASE-LIKE"/>
    <property type="match status" value="1"/>
</dbReference>
<evidence type="ECO:0000313" key="6">
    <source>
        <dbReference type="Proteomes" id="UP000663828"/>
    </source>
</evidence>
<dbReference type="Proteomes" id="UP000663852">
    <property type="component" value="Unassembled WGS sequence"/>
</dbReference>